<comment type="caution">
    <text evidence="4">The sequence shown here is derived from an EMBL/GenBank/DDBJ whole genome shotgun (WGS) entry which is preliminary data.</text>
</comment>
<gene>
    <name evidence="4" type="ORF">LCGC14_2571810</name>
</gene>
<keyword evidence="3" id="KW-0406">Ion transport</keyword>
<evidence type="ECO:0000256" key="3">
    <source>
        <dbReference type="ARBA" id="ARBA00023065"/>
    </source>
</evidence>
<dbReference type="InterPro" id="IPR035067">
    <property type="entry name" value="V-type_ATPase_csu/dsu"/>
</dbReference>
<evidence type="ECO:0000256" key="1">
    <source>
        <dbReference type="ARBA" id="ARBA00006709"/>
    </source>
</evidence>
<keyword evidence="2" id="KW-0813">Transport</keyword>
<proteinExistence type="inferred from homology"/>
<sequence length="300" mass="34984">IYALEKSLDAYFFDNINEISFLSPTTMICDVYILKYKFLDLKNFLKNKLTGIPHEPISFYILKSSDMEHLWSKKEKVPITGLEVDSFSPEPLPDSLEVLLNGVNNLKKALRENKGFSKNNTLWIIDLIMDNAYLCYLSNISVQISIQYIKEYLEKFIFIKVIESLVRAIFARCNTELLKKYFLQDCLNRTHFLNLLDLPMANWKEIMKKELPAEIVNSVVSDKVETNRDNLNLMQCEKVLANYLLDTIKLAKYITFGPERVFGYLCGLDVETYNLKLVIGGKINKIERRLLKDRLRNCYV</sequence>
<organism evidence="4">
    <name type="scientific">marine sediment metagenome</name>
    <dbReference type="NCBI Taxonomy" id="412755"/>
    <lineage>
        <taxon>unclassified sequences</taxon>
        <taxon>metagenomes</taxon>
        <taxon>ecological metagenomes</taxon>
    </lineage>
</organism>
<dbReference type="InterPro" id="IPR050873">
    <property type="entry name" value="V-ATPase_V0D/AC39_subunit"/>
</dbReference>
<dbReference type="Gene3D" id="1.10.132.50">
    <property type="entry name" value="ATP synthase (C/AC39) subunit, domain 3"/>
    <property type="match status" value="1"/>
</dbReference>
<name>A0A0F9B4Y2_9ZZZZ</name>
<dbReference type="PANTHER" id="PTHR38682">
    <property type="entry name" value="V-TYPE ATP SYNTHASE SUBUNIT C"/>
    <property type="match status" value="1"/>
</dbReference>
<reference evidence="4" key="1">
    <citation type="journal article" date="2015" name="Nature">
        <title>Complex archaea that bridge the gap between prokaryotes and eukaryotes.</title>
        <authorList>
            <person name="Spang A."/>
            <person name="Saw J.H."/>
            <person name="Jorgensen S.L."/>
            <person name="Zaremba-Niedzwiedzka K."/>
            <person name="Martijn J."/>
            <person name="Lind A.E."/>
            <person name="van Eijk R."/>
            <person name="Schleper C."/>
            <person name="Guy L."/>
            <person name="Ettema T.J."/>
        </authorList>
    </citation>
    <scope>NUCLEOTIDE SEQUENCE</scope>
</reference>
<evidence type="ECO:0000313" key="4">
    <source>
        <dbReference type="EMBL" id="KKL08842.1"/>
    </source>
</evidence>
<accession>A0A0F9B4Y2</accession>
<protein>
    <recommendedName>
        <fullName evidence="5">V-type ATP synthase subunit C</fullName>
    </recommendedName>
</protein>
<dbReference type="EMBL" id="LAZR01042716">
    <property type="protein sequence ID" value="KKL08842.1"/>
    <property type="molecule type" value="Genomic_DNA"/>
</dbReference>
<dbReference type="InterPro" id="IPR044911">
    <property type="entry name" value="V-type_ATPase_csu/dsu_dom_3"/>
</dbReference>
<dbReference type="GO" id="GO:0046961">
    <property type="term" value="F:proton-transporting ATPase activity, rotational mechanism"/>
    <property type="evidence" value="ECO:0007669"/>
    <property type="project" value="InterPro"/>
</dbReference>
<dbReference type="InterPro" id="IPR036079">
    <property type="entry name" value="ATPase_csu/dsu_sf"/>
</dbReference>
<comment type="similarity">
    <text evidence="1">Belongs to the V-ATPase V0D/AC39 subunit family.</text>
</comment>
<dbReference type="SUPFAM" id="SSF103486">
    <property type="entry name" value="V-type ATP synthase subunit C"/>
    <property type="match status" value="1"/>
</dbReference>
<evidence type="ECO:0008006" key="5">
    <source>
        <dbReference type="Google" id="ProtNLM"/>
    </source>
</evidence>
<evidence type="ECO:0000256" key="2">
    <source>
        <dbReference type="ARBA" id="ARBA00022448"/>
    </source>
</evidence>
<dbReference type="AlphaFoldDB" id="A0A0F9B4Y2"/>
<dbReference type="PANTHER" id="PTHR38682:SF1">
    <property type="entry name" value="V-TYPE ATP SYNTHASE SUBUNIT C"/>
    <property type="match status" value="1"/>
</dbReference>
<dbReference type="Pfam" id="PF01992">
    <property type="entry name" value="vATP-synt_AC39"/>
    <property type="match status" value="1"/>
</dbReference>
<dbReference type="InterPro" id="IPR002843">
    <property type="entry name" value="ATPase_V0-cplx_csu/dsu"/>
</dbReference>
<feature type="non-terminal residue" evidence="4">
    <location>
        <position position="1"/>
    </location>
</feature>
<dbReference type="Gene3D" id="1.20.1690.10">
    <property type="entry name" value="V-type ATP synthase subunit C domain"/>
    <property type="match status" value="2"/>
</dbReference>